<organism evidence="1 2">
    <name type="scientific">Lactuca virosa</name>
    <dbReference type="NCBI Taxonomy" id="75947"/>
    <lineage>
        <taxon>Eukaryota</taxon>
        <taxon>Viridiplantae</taxon>
        <taxon>Streptophyta</taxon>
        <taxon>Embryophyta</taxon>
        <taxon>Tracheophyta</taxon>
        <taxon>Spermatophyta</taxon>
        <taxon>Magnoliopsida</taxon>
        <taxon>eudicotyledons</taxon>
        <taxon>Gunneridae</taxon>
        <taxon>Pentapetalae</taxon>
        <taxon>asterids</taxon>
        <taxon>campanulids</taxon>
        <taxon>Asterales</taxon>
        <taxon>Asteraceae</taxon>
        <taxon>Cichorioideae</taxon>
        <taxon>Cichorieae</taxon>
        <taxon>Lactucinae</taxon>
        <taxon>Lactuca</taxon>
    </lineage>
</organism>
<comment type="caution">
    <text evidence="1">The sequence shown here is derived from an EMBL/GenBank/DDBJ whole genome shotgun (WGS) entry which is preliminary data.</text>
</comment>
<dbReference type="InterPro" id="IPR038090">
    <property type="entry name" value="Cdt1_C_WH_dom_sf"/>
</dbReference>
<evidence type="ECO:0000313" key="2">
    <source>
        <dbReference type="Proteomes" id="UP001157418"/>
    </source>
</evidence>
<gene>
    <name evidence="1" type="ORF">LVIROSA_LOCUS3432</name>
</gene>
<protein>
    <submittedName>
        <fullName evidence="1">Uncharacterized protein</fullName>
    </submittedName>
</protein>
<proteinExistence type="predicted"/>
<dbReference type="Proteomes" id="UP001157418">
    <property type="component" value="Unassembled WGS sequence"/>
</dbReference>
<reference evidence="1 2" key="1">
    <citation type="submission" date="2022-01" db="EMBL/GenBank/DDBJ databases">
        <authorList>
            <person name="Xiong W."/>
            <person name="Schranz E."/>
        </authorList>
    </citation>
    <scope>NUCLEOTIDE SEQUENCE [LARGE SCALE GENOMIC DNA]</scope>
</reference>
<accession>A0AAU9LJ72</accession>
<sequence>MSKKELVQILISDHLEAAEEKEVYEQLRLMLVLAPEWIEEKMSSTVDLLIHEFLPLFFPPCAVLTEF</sequence>
<name>A0AAU9LJ72_9ASTR</name>
<evidence type="ECO:0000313" key="1">
    <source>
        <dbReference type="EMBL" id="CAH1415599.1"/>
    </source>
</evidence>
<keyword evidence="2" id="KW-1185">Reference proteome</keyword>
<dbReference type="AlphaFoldDB" id="A0AAU9LJ72"/>
<dbReference type="Gene3D" id="1.10.10.1420">
    <property type="entry name" value="DNA replication factor Cdt1, C-terminal WH domain"/>
    <property type="match status" value="1"/>
</dbReference>
<dbReference type="EMBL" id="CAKMRJ010000001">
    <property type="protein sequence ID" value="CAH1415599.1"/>
    <property type="molecule type" value="Genomic_DNA"/>
</dbReference>